<protein>
    <recommendedName>
        <fullName evidence="3">SEC-C domain-containing protein</fullName>
    </recommendedName>
</protein>
<dbReference type="EMBL" id="VBOZ01000005">
    <property type="protein sequence ID" value="TMQ67039.1"/>
    <property type="molecule type" value="Genomic_DNA"/>
</dbReference>
<accession>A0A538TTT3</accession>
<evidence type="ECO:0000313" key="2">
    <source>
        <dbReference type="Proteomes" id="UP000317691"/>
    </source>
</evidence>
<dbReference type="Gene3D" id="3.10.450.50">
    <property type="match status" value="1"/>
</dbReference>
<dbReference type="Pfam" id="PF02810">
    <property type="entry name" value="SEC-C"/>
    <property type="match status" value="1"/>
</dbReference>
<gene>
    <name evidence="1" type="ORF">E6K79_00955</name>
</gene>
<dbReference type="SUPFAM" id="SSF103642">
    <property type="entry name" value="Sec-C motif"/>
    <property type="match status" value="1"/>
</dbReference>
<reference evidence="1 2" key="1">
    <citation type="journal article" date="2019" name="Nat. Microbiol.">
        <title>Mediterranean grassland soil C-N compound turnover is dependent on rainfall and depth, and is mediated by genomically divergent microorganisms.</title>
        <authorList>
            <person name="Diamond S."/>
            <person name="Andeer P.F."/>
            <person name="Li Z."/>
            <person name="Crits-Christoph A."/>
            <person name="Burstein D."/>
            <person name="Anantharaman K."/>
            <person name="Lane K.R."/>
            <person name="Thomas B.C."/>
            <person name="Pan C."/>
            <person name="Northen T.R."/>
            <person name="Banfield J.F."/>
        </authorList>
    </citation>
    <scope>NUCLEOTIDE SEQUENCE [LARGE SCALE GENOMIC DNA]</scope>
    <source>
        <strain evidence="1">WS_9</strain>
    </source>
</reference>
<evidence type="ECO:0000313" key="1">
    <source>
        <dbReference type="EMBL" id="TMQ67039.1"/>
    </source>
</evidence>
<name>A0A538TTT3_UNCEI</name>
<feature type="non-terminal residue" evidence="1">
    <location>
        <position position="206"/>
    </location>
</feature>
<sequence length="206" mass="23049">MSATKTGRNDRCPCGSGKKFKRCHGESDRRQRDRFVYFGFRERPQLAIGPDGRPALDQDGLPIAQLAPGRPVKPDYVFTQTEYERDGGKVKVVNCVTGKNAADLLSYLASDFDVIFAIDTNTKNLRGDAVSIAPVVECYARKVDATQVQVLHRKLTNIAFKNCPGVAERFAWWKLLELVRSNPTYTDSVRVGIITDHDLGNHSQYN</sequence>
<dbReference type="AlphaFoldDB" id="A0A538TTT3"/>
<evidence type="ECO:0008006" key="3">
    <source>
        <dbReference type="Google" id="ProtNLM"/>
    </source>
</evidence>
<comment type="caution">
    <text evidence="1">The sequence shown here is derived from an EMBL/GenBank/DDBJ whole genome shotgun (WGS) entry which is preliminary data.</text>
</comment>
<proteinExistence type="predicted"/>
<dbReference type="InterPro" id="IPR004027">
    <property type="entry name" value="SEC_C_motif"/>
</dbReference>
<dbReference type="Proteomes" id="UP000317691">
    <property type="component" value="Unassembled WGS sequence"/>
</dbReference>
<organism evidence="1 2">
    <name type="scientific">Eiseniibacteriota bacterium</name>
    <dbReference type="NCBI Taxonomy" id="2212470"/>
    <lineage>
        <taxon>Bacteria</taxon>
        <taxon>Candidatus Eiseniibacteriota</taxon>
    </lineage>
</organism>